<dbReference type="GeneID" id="30992659"/>
<dbReference type="OrthoDB" id="437889at2759"/>
<sequence>MSNPVSSGSNGGGLNISFNDSANSNASSSAGTNQPPKSPNANLNASTNSSSSNKEIISDLNQSQDSESAKLLELERIQGVLNSDGSLDLLLNRLKQSITTGDEFAKYIKKRALIEDDHYNQLKKFALITRTSMKTSQKIKNDSFSTKLDQIIEFDEKLFNVGSSYVKALNVMYDELSSLCQTISRSRKLIKDEGKRKEKECIDSIMAAEKAKQKYHHLCDDLEKLKTSDPNKKSFSLKNKTVEQQEDDLQRKVDLADQDYKSKVNTCKKLKDEMLMIHRPTNSKKLKNLILETDIALNVQLQKFATWNETLIMNSGVLISPLQSSKQSMKALASSIDNEKDLYQYLIKFEKQPTNKSLVPVDYVVHPSLARNQKPISNKPFLNNNLQPKQANNTLPSPNRNQDMSNNTSNQTKPIASPNPSFYENNHNSNHDDQSNLTYNSLDPASNANTPDLNGPKSLTSQMNHLSQPTFGVSIEDVIQFAGIDNVPLVVKKCIEIVESYGLDIEGIYRTSGNKATVQHLRESIDNKFTNYLLIGSNIDPSNILDADIYCVASLLKLYLASLPEPLLTREYYQSFIETVKASDETYIAKKLHHLVFNLPDGAYFTLRALIFHLNKVAAHQHLNRMSAKSLAIIWGPALLNDNSMSPQDLSYKSKVVEELMLIANEIFDTED</sequence>
<dbReference type="FunFam" id="1.20.1270.60:FF:000063">
    <property type="entry name" value="Rho GTPase activator"/>
    <property type="match status" value="1"/>
</dbReference>
<dbReference type="InterPro" id="IPR031160">
    <property type="entry name" value="F_BAR_dom"/>
</dbReference>
<dbReference type="RefSeq" id="XP_020078867.1">
    <property type="nucleotide sequence ID" value="XM_020218109.1"/>
</dbReference>
<evidence type="ECO:0000259" key="5">
    <source>
        <dbReference type="PROSITE" id="PS50238"/>
    </source>
</evidence>
<feature type="compositionally biased region" description="Low complexity" evidence="4">
    <location>
        <begin position="40"/>
        <end position="53"/>
    </location>
</feature>
<dbReference type="InterPro" id="IPR001060">
    <property type="entry name" value="FCH_dom"/>
</dbReference>
<dbReference type="GO" id="GO:0032266">
    <property type="term" value="F:phosphatidylinositol-3-phosphate binding"/>
    <property type="evidence" value="ECO:0007669"/>
    <property type="project" value="EnsemblFungi"/>
</dbReference>
<dbReference type="GO" id="GO:0010447">
    <property type="term" value="P:response to acidic pH"/>
    <property type="evidence" value="ECO:0007669"/>
    <property type="project" value="EnsemblFungi"/>
</dbReference>
<dbReference type="GO" id="GO:0010508">
    <property type="term" value="P:positive regulation of autophagy"/>
    <property type="evidence" value="ECO:0007669"/>
    <property type="project" value="EnsemblFungi"/>
</dbReference>
<name>A0A1E4RR90_9ASCO</name>
<dbReference type="GO" id="GO:0080025">
    <property type="term" value="F:phosphatidylinositol-3,5-bisphosphate binding"/>
    <property type="evidence" value="ECO:0007669"/>
    <property type="project" value="EnsemblFungi"/>
</dbReference>
<proteinExistence type="predicted"/>
<feature type="compositionally biased region" description="Low complexity" evidence="4">
    <location>
        <begin position="15"/>
        <end position="30"/>
    </location>
</feature>
<protein>
    <submittedName>
        <fullName evidence="7">Cortical Rho GTPase activating protein</fullName>
    </submittedName>
</protein>
<dbReference type="GO" id="GO:0006970">
    <property type="term" value="P:response to osmotic stress"/>
    <property type="evidence" value="ECO:0007669"/>
    <property type="project" value="EnsemblFungi"/>
</dbReference>
<dbReference type="GO" id="GO:0030036">
    <property type="term" value="P:actin cytoskeleton organization"/>
    <property type="evidence" value="ECO:0007669"/>
    <property type="project" value="EnsemblFungi"/>
</dbReference>
<dbReference type="GO" id="GO:0030479">
    <property type="term" value="C:actin cortical patch"/>
    <property type="evidence" value="ECO:0007669"/>
    <property type="project" value="EnsemblFungi"/>
</dbReference>
<evidence type="ECO:0000313" key="7">
    <source>
        <dbReference type="EMBL" id="ODV69800.1"/>
    </source>
</evidence>
<dbReference type="GO" id="GO:0005933">
    <property type="term" value="C:cellular bud"/>
    <property type="evidence" value="ECO:0007669"/>
    <property type="project" value="EnsemblFungi"/>
</dbReference>
<dbReference type="PROSITE" id="PS50238">
    <property type="entry name" value="RHOGAP"/>
    <property type="match status" value="1"/>
</dbReference>
<dbReference type="SMART" id="SM00055">
    <property type="entry name" value="FCH"/>
    <property type="match status" value="1"/>
</dbReference>
<feature type="coiled-coil region" evidence="3">
    <location>
        <begin position="208"/>
        <end position="259"/>
    </location>
</feature>
<organism evidence="7 8">
    <name type="scientific">Hyphopichia burtonii NRRL Y-1933</name>
    <dbReference type="NCBI Taxonomy" id="984485"/>
    <lineage>
        <taxon>Eukaryota</taxon>
        <taxon>Fungi</taxon>
        <taxon>Dikarya</taxon>
        <taxon>Ascomycota</taxon>
        <taxon>Saccharomycotina</taxon>
        <taxon>Pichiomycetes</taxon>
        <taxon>Debaryomycetaceae</taxon>
        <taxon>Hyphopichia</taxon>
    </lineage>
</organism>
<dbReference type="PANTHER" id="PTHR23176:SF128">
    <property type="entry name" value="RHO GTPASE-ACTIVATING PROTEIN RGD1"/>
    <property type="match status" value="1"/>
</dbReference>
<feature type="domain" description="F-BAR" evidence="6">
    <location>
        <begin position="72"/>
        <end position="341"/>
    </location>
</feature>
<dbReference type="GO" id="GO:0007165">
    <property type="term" value="P:signal transduction"/>
    <property type="evidence" value="ECO:0007669"/>
    <property type="project" value="InterPro"/>
</dbReference>
<dbReference type="Pfam" id="PF00611">
    <property type="entry name" value="FCH"/>
    <property type="match status" value="1"/>
</dbReference>
<dbReference type="GO" id="GO:0010314">
    <property type="term" value="F:phosphatidylinositol-5-phosphate binding"/>
    <property type="evidence" value="ECO:0007669"/>
    <property type="project" value="EnsemblFungi"/>
</dbReference>
<feature type="domain" description="Rho-GAP" evidence="5">
    <location>
        <begin position="473"/>
        <end position="668"/>
    </location>
</feature>
<evidence type="ECO:0000256" key="1">
    <source>
        <dbReference type="ARBA" id="ARBA00022468"/>
    </source>
</evidence>
<keyword evidence="8" id="KW-1185">Reference proteome</keyword>
<dbReference type="InterPro" id="IPR027267">
    <property type="entry name" value="AH/BAR_dom_sf"/>
</dbReference>
<dbReference type="InterPro" id="IPR000198">
    <property type="entry name" value="RhoGAP_dom"/>
</dbReference>
<accession>A0A1E4RR90</accession>
<feature type="compositionally biased region" description="Polar residues" evidence="4">
    <location>
        <begin position="373"/>
        <end position="424"/>
    </location>
</feature>
<dbReference type="PROSITE" id="PS51741">
    <property type="entry name" value="F_BAR"/>
    <property type="match status" value="1"/>
</dbReference>
<dbReference type="Gene3D" id="1.10.555.10">
    <property type="entry name" value="Rho GTPase activation protein"/>
    <property type="match status" value="1"/>
</dbReference>
<evidence type="ECO:0000256" key="2">
    <source>
        <dbReference type="PROSITE-ProRule" id="PRU01077"/>
    </source>
</evidence>
<reference evidence="8" key="1">
    <citation type="submission" date="2016-05" db="EMBL/GenBank/DDBJ databases">
        <title>Comparative genomics of biotechnologically important yeasts.</title>
        <authorList>
            <consortium name="DOE Joint Genome Institute"/>
            <person name="Riley R."/>
            <person name="Haridas S."/>
            <person name="Wolfe K.H."/>
            <person name="Lopes M.R."/>
            <person name="Hittinger C.T."/>
            <person name="Goker M."/>
            <person name="Salamov A."/>
            <person name="Wisecaver J."/>
            <person name="Long T.M."/>
            <person name="Aerts A.L."/>
            <person name="Barry K."/>
            <person name="Choi C."/>
            <person name="Clum A."/>
            <person name="Coughlan A.Y."/>
            <person name="Deshpande S."/>
            <person name="Douglass A.P."/>
            <person name="Hanson S.J."/>
            <person name="Klenk H.-P."/>
            <person name="Labutti K."/>
            <person name="Lapidus A."/>
            <person name="Lindquist E."/>
            <person name="Lipzen A."/>
            <person name="Meier-Kolthoff J.P."/>
            <person name="Ohm R.A."/>
            <person name="Otillar R.P."/>
            <person name="Pangilinan J."/>
            <person name="Peng Y."/>
            <person name="Rokas A."/>
            <person name="Rosa C.A."/>
            <person name="Scheuner C."/>
            <person name="Sibirny A.A."/>
            <person name="Slot J.C."/>
            <person name="Stielow J.B."/>
            <person name="Sun H."/>
            <person name="Kurtzman C.P."/>
            <person name="Blackwell M."/>
            <person name="Grigoriev I.V."/>
            <person name="Jeffries T.W."/>
        </authorList>
    </citation>
    <scope>NUCLEOTIDE SEQUENCE [LARGE SCALE GENOMIC DNA]</scope>
    <source>
        <strain evidence="8">NRRL Y-1933</strain>
    </source>
</reference>
<dbReference type="GO" id="GO:0042802">
    <property type="term" value="F:identical protein binding"/>
    <property type="evidence" value="ECO:0007669"/>
    <property type="project" value="EnsemblFungi"/>
</dbReference>
<keyword evidence="2 3" id="KW-0175">Coiled coil</keyword>
<feature type="compositionally biased region" description="Polar residues" evidence="4">
    <location>
        <begin position="437"/>
        <end position="463"/>
    </location>
</feature>
<dbReference type="InterPro" id="IPR050729">
    <property type="entry name" value="Rho-GAP"/>
</dbReference>
<dbReference type="InterPro" id="IPR008936">
    <property type="entry name" value="Rho_GTPase_activation_prot"/>
</dbReference>
<dbReference type="CDD" id="cd07652">
    <property type="entry name" value="F-BAR_Rgd1"/>
    <property type="match status" value="1"/>
</dbReference>
<dbReference type="Pfam" id="PF00620">
    <property type="entry name" value="RhoGAP"/>
    <property type="match status" value="1"/>
</dbReference>
<feature type="region of interest" description="Disordered" evidence="4">
    <location>
        <begin position="1"/>
        <end position="62"/>
    </location>
</feature>
<evidence type="ECO:0000256" key="4">
    <source>
        <dbReference type="SAM" id="MobiDB-lite"/>
    </source>
</evidence>
<evidence type="ECO:0000313" key="8">
    <source>
        <dbReference type="Proteomes" id="UP000095085"/>
    </source>
</evidence>
<feature type="region of interest" description="Disordered" evidence="4">
    <location>
        <begin position="373"/>
        <end position="463"/>
    </location>
</feature>
<dbReference type="STRING" id="984485.A0A1E4RR90"/>
<dbReference type="SUPFAM" id="SSF48350">
    <property type="entry name" value="GTPase activation domain, GAP"/>
    <property type="match status" value="1"/>
</dbReference>
<keyword evidence="1" id="KW-0343">GTPase activation</keyword>
<dbReference type="AlphaFoldDB" id="A0A1E4RR90"/>
<dbReference type="Proteomes" id="UP000095085">
    <property type="component" value="Unassembled WGS sequence"/>
</dbReference>
<dbReference type="GO" id="GO:0005546">
    <property type="term" value="F:phosphatidylinositol-4,5-bisphosphate binding"/>
    <property type="evidence" value="ECO:0007669"/>
    <property type="project" value="EnsemblFungi"/>
</dbReference>
<dbReference type="GO" id="GO:0005096">
    <property type="term" value="F:GTPase activator activity"/>
    <property type="evidence" value="ECO:0007669"/>
    <property type="project" value="UniProtKB-KW"/>
</dbReference>
<dbReference type="GO" id="GO:0070273">
    <property type="term" value="F:phosphatidylinositol-4-phosphate binding"/>
    <property type="evidence" value="ECO:0007669"/>
    <property type="project" value="EnsemblFungi"/>
</dbReference>
<dbReference type="Gene3D" id="1.20.1270.60">
    <property type="entry name" value="Arfaptin homology (AH) domain/BAR domain"/>
    <property type="match status" value="1"/>
</dbReference>
<dbReference type="PANTHER" id="PTHR23176">
    <property type="entry name" value="RHO/RAC/CDC GTPASE-ACTIVATING PROTEIN"/>
    <property type="match status" value="1"/>
</dbReference>
<evidence type="ECO:0000256" key="3">
    <source>
        <dbReference type="SAM" id="Coils"/>
    </source>
</evidence>
<gene>
    <name evidence="7" type="ORF">HYPBUDRAFT_101269</name>
</gene>
<dbReference type="EMBL" id="KV454538">
    <property type="protein sequence ID" value="ODV69800.1"/>
    <property type="molecule type" value="Genomic_DNA"/>
</dbReference>
<dbReference type="SUPFAM" id="SSF103657">
    <property type="entry name" value="BAR/IMD domain-like"/>
    <property type="match status" value="1"/>
</dbReference>
<dbReference type="SMART" id="SM00324">
    <property type="entry name" value="RhoGAP"/>
    <property type="match status" value="1"/>
</dbReference>
<evidence type="ECO:0000259" key="6">
    <source>
        <dbReference type="PROSITE" id="PS51741"/>
    </source>
</evidence>